<keyword evidence="2" id="KW-1185">Reference proteome</keyword>
<accession>A0A2K8P4F8</accession>
<sequence>MKKLLSILGIGIFVTGTSTASYPILSSISQNFRINENIKILKVSEIKQNLQEQLNNTFKNEEDVVKLIKTNNIKGIEYSAQMRPINDGLHFGLRTFNIIVKITDFSLYQWENSDKPDMLLTMTAFIDERIEISTNLIQQELNKRYENKIFDSEIKAQREILLNNEIITGANVIYVEPTNAIKPEDSKIYQQKYNVKVSLDDKYKWDIQQQSTEGLYIKTNIDERNKIDSESIKNEIKEKLNLNNKHYETISEATNELKNVDFTLKNDVEIINVKPLSNITKIDTKQISLSYDLKLKEPKKNKWVDETVDDINAEVSVAIDSRNEVDLNKVNSEINTYIQAKQFKSVEEALNYTKEYKNLPEEIIFDSVTSTSTTIFGNADLTIKLKIKDSNKAKWSDNTTETKTITIQAKIDGRSIVDLNKVNSEINTYIQAKQFKSVEEALNYTKEYKNLPEEIIFDSVTSTSTTIFGNADLTIKLKIKDSNKAKWSDNTTETKTITIQAKIDGRSIVDLNKVNSEINTYIQAKQFKSVEEALNYTKEYKNLPEEIIFDSVTSTSTTIFGNADLTIKLKIKDSNKAKWSDNTTETKTITIQAKIDGRISIKTDLIVTDLGYFAWKETEAQQTIKNKILEKNANLKIDEIELTEITNKSAKVNVNQNSSIYFVESLIISFERDVRVALATHVNKTNIGQIQTTRDKINLNLLKALVINNPNLNTNEIEILNINYSDENNCKFDLSVKKDSKVYFETKMALTFTLKKIDIIASINSTSKTIMIEKVETLEDAYNYFKSGKDPQFNNLYQWDDVEIVEWVNGSSSSYPEWYSGYYVIKVKKDSFYYKNGGQSKLYLRRKY</sequence>
<reference evidence="1 2" key="1">
    <citation type="submission" date="2017-11" db="EMBL/GenBank/DDBJ databases">
        <title>Genome sequence of Mesoplasma tabanidae BARC 857 (ATCC 49584).</title>
        <authorList>
            <person name="Lo W.-S."/>
            <person name="Kuo C.-H."/>
        </authorList>
    </citation>
    <scope>NUCLEOTIDE SEQUENCE [LARGE SCALE GENOMIC DNA]</scope>
    <source>
        <strain evidence="1 2">BARC 857</strain>
    </source>
</reference>
<evidence type="ECO:0000313" key="2">
    <source>
        <dbReference type="Proteomes" id="UP000232223"/>
    </source>
</evidence>
<protein>
    <submittedName>
        <fullName evidence="1">Uncharacterized protein</fullName>
    </submittedName>
</protein>
<dbReference type="OrthoDB" id="392937at2"/>
<evidence type="ECO:0000313" key="1">
    <source>
        <dbReference type="EMBL" id="ATZ21627.1"/>
    </source>
</evidence>
<gene>
    <name evidence="1" type="ORF">MTABA_v1c04280</name>
</gene>
<dbReference type="InterPro" id="IPR021021">
    <property type="entry name" value="Fibronectin-binding_SSURE"/>
</dbReference>
<dbReference type="Pfam" id="PF11966">
    <property type="entry name" value="SSURE"/>
    <property type="match status" value="3"/>
</dbReference>
<proteinExistence type="predicted"/>
<dbReference type="Proteomes" id="UP000232223">
    <property type="component" value="Chromosome"/>
</dbReference>
<organism evidence="1 2">
    <name type="scientific">Mesoplasma tabanidae</name>
    <dbReference type="NCBI Taxonomy" id="219745"/>
    <lineage>
        <taxon>Bacteria</taxon>
        <taxon>Bacillati</taxon>
        <taxon>Mycoplasmatota</taxon>
        <taxon>Mollicutes</taxon>
        <taxon>Entomoplasmatales</taxon>
        <taxon>Entomoplasmataceae</taxon>
        <taxon>Mesoplasma</taxon>
    </lineage>
</organism>
<dbReference type="AlphaFoldDB" id="A0A2K8P4F8"/>
<dbReference type="RefSeq" id="WP_100679563.1">
    <property type="nucleotide sequence ID" value="NZ_CP024969.1"/>
</dbReference>
<dbReference type="EMBL" id="CP024969">
    <property type="protein sequence ID" value="ATZ21627.1"/>
    <property type="molecule type" value="Genomic_DNA"/>
</dbReference>
<name>A0A2K8P4F8_9MOLU</name>
<dbReference type="KEGG" id="mtab:MTABA_v1c04280"/>